<comment type="caution">
    <text evidence="2">The sequence shown here is derived from an EMBL/GenBank/DDBJ whole genome shotgun (WGS) entry which is preliminary data.</text>
</comment>
<proteinExistence type="predicted"/>
<protein>
    <submittedName>
        <fullName evidence="2">Alpha/beta hydrolase</fullName>
    </submittedName>
</protein>
<dbReference type="Gene3D" id="3.40.50.1820">
    <property type="entry name" value="alpha/beta hydrolase"/>
    <property type="match status" value="1"/>
</dbReference>
<organism evidence="2 3">
    <name type="scientific">Christiangramia sediminis</name>
    <dbReference type="NCBI Taxonomy" id="2881336"/>
    <lineage>
        <taxon>Bacteria</taxon>
        <taxon>Pseudomonadati</taxon>
        <taxon>Bacteroidota</taxon>
        <taxon>Flavobacteriia</taxon>
        <taxon>Flavobacteriales</taxon>
        <taxon>Flavobacteriaceae</taxon>
        <taxon>Christiangramia</taxon>
    </lineage>
</organism>
<dbReference type="PRINTS" id="PR00111">
    <property type="entry name" value="ABHYDROLASE"/>
</dbReference>
<evidence type="ECO:0000313" key="2">
    <source>
        <dbReference type="EMBL" id="MCB7481731.1"/>
    </source>
</evidence>
<sequence length="259" mass="29214">MSEIIFKGAKIHFTSQGEGSKVPLVLLHGFLEDSEIWDPIVEELQKERQVICIDLPGHGKSEGIAKIHCMQLMAEVVWKVLKELEIELISIAGHSMGGYVSLEFLKNFPMILKSVMLINSTPIGDTVEKRKIRERSVKLVGKNKEAYVSMAISNLYPEESKRKFASEIQDLKARALKMKAKNIQAALIGMKNRTNYSEELKSFSGQKIIAAGKQDPILEINEIAEVSGDCACEFYEMENGHNSYMEDMNNLRTIMLFID</sequence>
<accession>A0A9X1RXR6</accession>
<gene>
    <name evidence="2" type="ORF">LGQ90_10705</name>
</gene>
<dbReference type="InterPro" id="IPR029058">
    <property type="entry name" value="AB_hydrolase_fold"/>
</dbReference>
<dbReference type="EMBL" id="JAJBZG010000005">
    <property type="protein sequence ID" value="MCB7481731.1"/>
    <property type="molecule type" value="Genomic_DNA"/>
</dbReference>
<evidence type="ECO:0000259" key="1">
    <source>
        <dbReference type="Pfam" id="PF00561"/>
    </source>
</evidence>
<dbReference type="SUPFAM" id="SSF53474">
    <property type="entry name" value="alpha/beta-Hydrolases"/>
    <property type="match status" value="1"/>
</dbReference>
<dbReference type="GO" id="GO:0016787">
    <property type="term" value="F:hydrolase activity"/>
    <property type="evidence" value="ECO:0007669"/>
    <property type="project" value="UniProtKB-KW"/>
</dbReference>
<name>A0A9X1RXR6_9FLAO</name>
<dbReference type="AlphaFoldDB" id="A0A9X1RXR6"/>
<reference evidence="2" key="1">
    <citation type="submission" date="2021-10" db="EMBL/GenBank/DDBJ databases">
        <title>Gramella sp. ASW11-100T, isolated from marine sediment.</title>
        <authorList>
            <person name="Xia C."/>
        </authorList>
    </citation>
    <scope>NUCLEOTIDE SEQUENCE</scope>
    <source>
        <strain evidence="2">ASW11-100</strain>
    </source>
</reference>
<dbReference type="RefSeq" id="WP_229340967.1">
    <property type="nucleotide sequence ID" value="NZ_JAJBZG010000005.1"/>
</dbReference>
<evidence type="ECO:0000313" key="3">
    <source>
        <dbReference type="Proteomes" id="UP001139414"/>
    </source>
</evidence>
<keyword evidence="2" id="KW-0378">Hydrolase</keyword>
<keyword evidence="3" id="KW-1185">Reference proteome</keyword>
<dbReference type="Pfam" id="PF00561">
    <property type="entry name" value="Abhydrolase_1"/>
    <property type="match status" value="1"/>
</dbReference>
<dbReference type="Proteomes" id="UP001139414">
    <property type="component" value="Unassembled WGS sequence"/>
</dbReference>
<dbReference type="PANTHER" id="PTHR43798">
    <property type="entry name" value="MONOACYLGLYCEROL LIPASE"/>
    <property type="match status" value="1"/>
</dbReference>
<dbReference type="InterPro" id="IPR050266">
    <property type="entry name" value="AB_hydrolase_sf"/>
</dbReference>
<feature type="domain" description="AB hydrolase-1" evidence="1">
    <location>
        <begin position="23"/>
        <end position="151"/>
    </location>
</feature>
<dbReference type="InterPro" id="IPR000073">
    <property type="entry name" value="AB_hydrolase_1"/>
</dbReference>